<dbReference type="EMBL" id="JAPDRK010000017">
    <property type="protein sequence ID" value="KAJ9605205.1"/>
    <property type="molecule type" value="Genomic_DNA"/>
</dbReference>
<evidence type="ECO:0000313" key="2">
    <source>
        <dbReference type="EMBL" id="KAJ9605205.1"/>
    </source>
</evidence>
<name>A0AA38X1S5_9EURO</name>
<comment type="caution">
    <text evidence="2">The sequence shown here is derived from an EMBL/GenBank/DDBJ whole genome shotgun (WGS) entry which is preliminary data.</text>
</comment>
<dbReference type="PANTHER" id="PTHR42070">
    <property type="entry name" value="FILAMENT ASSOCIATED PROTEIN, PUTATIVE (AFU_ORTHOLOGUE AFUA_8G06630)-RELATED"/>
    <property type="match status" value="1"/>
</dbReference>
<feature type="compositionally biased region" description="Polar residues" evidence="1">
    <location>
        <begin position="149"/>
        <end position="176"/>
    </location>
</feature>
<dbReference type="Gene3D" id="1.20.5.170">
    <property type="match status" value="1"/>
</dbReference>
<organism evidence="2 3">
    <name type="scientific">Cladophialophora chaetospira</name>
    <dbReference type="NCBI Taxonomy" id="386627"/>
    <lineage>
        <taxon>Eukaryota</taxon>
        <taxon>Fungi</taxon>
        <taxon>Dikarya</taxon>
        <taxon>Ascomycota</taxon>
        <taxon>Pezizomycotina</taxon>
        <taxon>Eurotiomycetes</taxon>
        <taxon>Chaetothyriomycetidae</taxon>
        <taxon>Chaetothyriales</taxon>
        <taxon>Herpotrichiellaceae</taxon>
        <taxon>Cladophialophora</taxon>
    </lineage>
</organism>
<feature type="compositionally biased region" description="Polar residues" evidence="1">
    <location>
        <begin position="194"/>
        <end position="218"/>
    </location>
</feature>
<feature type="compositionally biased region" description="Basic residues" evidence="1">
    <location>
        <begin position="98"/>
        <end position="112"/>
    </location>
</feature>
<dbReference type="Proteomes" id="UP001172673">
    <property type="component" value="Unassembled WGS sequence"/>
</dbReference>
<gene>
    <name evidence="2" type="ORF">H2200_010595</name>
</gene>
<dbReference type="PANTHER" id="PTHR42070:SF1">
    <property type="entry name" value="FILAMENT ASSOCIATED PROTEIN, PUTATIVE (AFU_ORTHOLOGUE AFUA_8G06630)-RELATED"/>
    <property type="match status" value="1"/>
</dbReference>
<feature type="region of interest" description="Disordered" evidence="1">
    <location>
        <begin position="88"/>
        <end position="218"/>
    </location>
</feature>
<proteinExistence type="predicted"/>
<sequence>MTLQSALTRNTLNQRASRARRKDYIHTLEQRLHAYEAHGVQATAEVQAAARRVAGENAALREEVGMLREQCAALEGKISVLTRGGVLGEQDDGDGIGRGRRKGHGRNGARKRVVADQFDTSQARGIDVDPHASLEQQGVPSSAAMPSLGQHTTSIKLDTTGNPVTRHTPPVQDSSSPWPPENTPSDLDFPSPQPSLENNTYISQYPTPPIITQSDTPSLPSCSTLLAPNSTPCLQAALIIASMRGIPPDEHSIEARILPELGCLSPSQRPRCISSGICGNHHSENSSGLRDSSESIMLDCAVDNGRLFGIMAREE</sequence>
<reference evidence="2" key="1">
    <citation type="submission" date="2022-10" db="EMBL/GenBank/DDBJ databases">
        <title>Culturing micro-colonial fungi from biological soil crusts in the Mojave desert and describing Neophaeococcomyces mojavensis, and introducing the new genera and species Taxawa tesnikishii.</title>
        <authorList>
            <person name="Kurbessoian T."/>
            <person name="Stajich J.E."/>
        </authorList>
    </citation>
    <scope>NUCLEOTIDE SEQUENCE</scope>
    <source>
        <strain evidence="2">TK_41</strain>
    </source>
</reference>
<protein>
    <recommendedName>
        <fullName evidence="4">BZIP domain-containing protein</fullName>
    </recommendedName>
</protein>
<dbReference type="AlphaFoldDB" id="A0AA38X1S5"/>
<accession>A0AA38X1S5</accession>
<evidence type="ECO:0000256" key="1">
    <source>
        <dbReference type="SAM" id="MobiDB-lite"/>
    </source>
</evidence>
<keyword evidence="3" id="KW-1185">Reference proteome</keyword>
<evidence type="ECO:0008006" key="4">
    <source>
        <dbReference type="Google" id="ProtNLM"/>
    </source>
</evidence>
<evidence type="ECO:0000313" key="3">
    <source>
        <dbReference type="Proteomes" id="UP001172673"/>
    </source>
</evidence>
<dbReference type="CDD" id="cd14688">
    <property type="entry name" value="bZIP_YAP"/>
    <property type="match status" value="1"/>
</dbReference>